<evidence type="ECO:0008006" key="4">
    <source>
        <dbReference type="Google" id="ProtNLM"/>
    </source>
</evidence>
<evidence type="ECO:0000313" key="3">
    <source>
        <dbReference type="Proteomes" id="UP001159405"/>
    </source>
</evidence>
<feature type="region of interest" description="Disordered" evidence="1">
    <location>
        <begin position="430"/>
        <end position="478"/>
    </location>
</feature>
<dbReference type="PANTHER" id="PTHR21301:SF10">
    <property type="entry name" value="REVERSE TRANSCRIPTASE DOMAIN-CONTAINING PROTEIN"/>
    <property type="match status" value="1"/>
</dbReference>
<organism evidence="2 3">
    <name type="scientific">Porites lobata</name>
    <dbReference type="NCBI Taxonomy" id="104759"/>
    <lineage>
        <taxon>Eukaryota</taxon>
        <taxon>Metazoa</taxon>
        <taxon>Cnidaria</taxon>
        <taxon>Anthozoa</taxon>
        <taxon>Hexacorallia</taxon>
        <taxon>Scleractinia</taxon>
        <taxon>Fungiina</taxon>
        <taxon>Poritidae</taxon>
        <taxon>Porites</taxon>
    </lineage>
</organism>
<comment type="caution">
    <text evidence="2">The sequence shown here is derived from an EMBL/GenBank/DDBJ whole genome shotgun (WGS) entry which is preliminary data.</text>
</comment>
<evidence type="ECO:0000256" key="1">
    <source>
        <dbReference type="SAM" id="MobiDB-lite"/>
    </source>
</evidence>
<accession>A0ABN8NTZ5</accession>
<dbReference type="PANTHER" id="PTHR21301">
    <property type="entry name" value="REVERSE TRANSCRIPTASE"/>
    <property type="match status" value="1"/>
</dbReference>
<reference evidence="2 3" key="1">
    <citation type="submission" date="2022-05" db="EMBL/GenBank/DDBJ databases">
        <authorList>
            <consortium name="Genoscope - CEA"/>
            <person name="William W."/>
        </authorList>
    </citation>
    <scope>NUCLEOTIDE SEQUENCE [LARGE SCALE GENOMIC DNA]</scope>
</reference>
<dbReference type="EMBL" id="CALNXK010000035">
    <property type="protein sequence ID" value="CAH3120876.1"/>
    <property type="molecule type" value="Genomic_DNA"/>
</dbReference>
<sequence length="542" mass="60843">TADKDAFITLKDHKPNFANKPTCRLINPTKSEIGKVSKQILDRINNSIANKYDLNQWKNTSALINWFRSIDNKHNSSFICFDIEEFYPSISLDLLNKALDFASDYDNITADEKKIIIHAKSSILIYKQQPWQKKGDTTFDVTMGSYDGAETCELVGSFLLSQLQNLNINVGLYRDDGLAITDATPRETENIKKEICRIFNANGLRITIEANKQVINFLDVTFNLSRNTFQPYTKPNTTLQYVHHESNHPPITTKNIPAGINRRLSSLSSDKASFDQAAPAYQKALDDSGYSCTLHYEPTHTRKPKNRQRNNILWYNPPFSKNTSTNIGRKFLALIDKHFPKDHKLRKIFNRNTIKISYSCMNNAKQIIDNHNKRILTAHAKTNATTAAANSAPTIINNNNKKCNCRQKNSCPLNGNCLQPAVIYQATVTRKTPTRQKRTSGLLRTTSKQDTATTCHHSVTRRTETPLNSANTSGLLKKTTSTTLSPGAFYLHTCRTTAQANDATYVLKKNSLSSADLNSLHLTNVMNSCLPAATETKPSCAT</sequence>
<feature type="non-terminal residue" evidence="2">
    <location>
        <position position="542"/>
    </location>
</feature>
<feature type="non-terminal residue" evidence="2">
    <location>
        <position position="1"/>
    </location>
</feature>
<dbReference type="Proteomes" id="UP001159405">
    <property type="component" value="Unassembled WGS sequence"/>
</dbReference>
<protein>
    <recommendedName>
        <fullName evidence="4">Reverse transcriptase domain-containing protein</fullName>
    </recommendedName>
</protein>
<gene>
    <name evidence="2" type="ORF">PLOB_00028328</name>
</gene>
<keyword evidence="3" id="KW-1185">Reference proteome</keyword>
<evidence type="ECO:0000313" key="2">
    <source>
        <dbReference type="EMBL" id="CAH3120876.1"/>
    </source>
</evidence>
<name>A0ABN8NTZ5_9CNID</name>
<feature type="compositionally biased region" description="Polar residues" evidence="1">
    <location>
        <begin position="442"/>
        <end position="457"/>
    </location>
</feature>
<proteinExistence type="predicted"/>